<dbReference type="Gene3D" id="2.60.120.860">
    <property type="match status" value="1"/>
</dbReference>
<accession>A0A1H9QK10</accession>
<evidence type="ECO:0000259" key="1">
    <source>
        <dbReference type="Pfam" id="PF05709"/>
    </source>
</evidence>
<dbReference type="RefSeq" id="WP_089987105.1">
    <property type="nucleotide sequence ID" value="NZ_FMVP01000021.1"/>
</dbReference>
<dbReference type="Proteomes" id="UP000199410">
    <property type="component" value="Unassembled WGS sequence"/>
</dbReference>
<name>A0A1H9QK10_9BACI</name>
<dbReference type="EMBL" id="FOEL01000019">
    <property type="protein sequence ID" value="SER60727.1"/>
    <property type="molecule type" value="Genomic_DNA"/>
</dbReference>
<comment type="caution">
    <text evidence="3">The sequence shown here is derived from an EMBL/GenBank/DDBJ whole genome shotgun (WGS) entry which is preliminary data.</text>
</comment>
<dbReference type="InterPro" id="IPR008841">
    <property type="entry name" value="Siphovirus-type_tail_N"/>
</dbReference>
<proteinExistence type="predicted"/>
<dbReference type="InterPro" id="IPR054738">
    <property type="entry name" value="Siphovirus-type_tail_C"/>
</dbReference>
<feature type="domain" description="Siphovirus-type tail component RIFT-related" evidence="1">
    <location>
        <begin position="37"/>
        <end position="137"/>
    </location>
</feature>
<evidence type="ECO:0000313" key="3">
    <source>
        <dbReference type="EMBL" id="SER60727.1"/>
    </source>
</evidence>
<dbReference type="AlphaFoldDB" id="A0A1H9QK10"/>
<dbReference type="Pfam" id="PF05709">
    <property type="entry name" value="Sipho_tail"/>
    <property type="match status" value="1"/>
</dbReference>
<evidence type="ECO:0000313" key="4">
    <source>
        <dbReference type="Proteomes" id="UP000199410"/>
    </source>
</evidence>
<feature type="domain" description="Siphovirus-type tail component C-terminal" evidence="2">
    <location>
        <begin position="186"/>
        <end position="292"/>
    </location>
</feature>
<gene>
    <name evidence="3" type="ORF">SAMN02787113_04183</name>
</gene>
<organism evidence="3 4">
    <name type="scientific">Lysinibacillus fusiformis</name>
    <dbReference type="NCBI Taxonomy" id="28031"/>
    <lineage>
        <taxon>Bacteria</taxon>
        <taxon>Bacillati</taxon>
        <taxon>Bacillota</taxon>
        <taxon>Bacilli</taxon>
        <taxon>Bacillales</taxon>
        <taxon>Bacillaceae</taxon>
        <taxon>Lysinibacillus</taxon>
    </lineage>
</organism>
<dbReference type="Pfam" id="PF22768">
    <property type="entry name" value="SPP1_Dit"/>
    <property type="match status" value="1"/>
</dbReference>
<evidence type="ECO:0000259" key="2">
    <source>
        <dbReference type="Pfam" id="PF22768"/>
    </source>
</evidence>
<reference evidence="3 4" key="1">
    <citation type="submission" date="2016-10" db="EMBL/GenBank/DDBJ databases">
        <authorList>
            <person name="Varghese N."/>
            <person name="Submissions S."/>
        </authorList>
    </citation>
    <scope>NUCLEOTIDE SEQUENCE [LARGE SCALE GENOMIC DNA]</scope>
    <source>
        <strain evidence="3 4">TC-13</strain>
    </source>
</reference>
<dbReference type="Gene3D" id="2.40.30.200">
    <property type="match status" value="1"/>
</dbReference>
<protein>
    <submittedName>
        <fullName evidence="3">Phage tail protein</fullName>
    </submittedName>
</protein>
<sequence length="295" mass="33720">MIVKSLKATNSNGDSITFGRHFRLIEGFDLSNLTAAVNYSSSTMDGATYQNSRLEVRDFDLAFFIYNDYQDKWWVEERRRELFKVFNPKQNPIRLDFETKGGESYYVNANAEGTPSLPQGFENDNRAWQKGLIQFTCDDPFIYSTLETVEEVASWIPAFEFPLEIVEGGIEMGYRNPSLIKNVYNDGDNETGMIIEFKALASLSKPSLINVNTYETFKLNTDMIGGDVIRVNTNKGQLSVVLIRNNVQTDFFNKVDRLSNFLKLAPGDNLFRYDAVSGIDNLEVRMIYRNRFVGV</sequence>